<keyword evidence="2" id="KW-0808">Transferase</keyword>
<comment type="caution">
    <text evidence="4">The sequence shown here is derived from an EMBL/GenBank/DDBJ whole genome shotgun (WGS) entry which is preliminary data.</text>
</comment>
<dbReference type="AlphaFoldDB" id="A0A835J6M5"/>
<dbReference type="Pfam" id="PF02458">
    <property type="entry name" value="Transferase"/>
    <property type="match status" value="1"/>
</dbReference>
<dbReference type="PANTHER" id="PTHR31623:SF28">
    <property type="entry name" value="BAHD ACYLTRANSFERASE"/>
    <property type="match status" value="1"/>
</dbReference>
<accession>A0A835J6M5</accession>
<evidence type="ECO:0000313" key="5">
    <source>
        <dbReference type="Proteomes" id="UP000657918"/>
    </source>
</evidence>
<comment type="similarity">
    <text evidence="1">Belongs to the plant acyltransferase family.</text>
</comment>
<dbReference type="Gene3D" id="3.30.559.10">
    <property type="entry name" value="Chloramphenicol acetyltransferase-like domain"/>
    <property type="match status" value="1"/>
</dbReference>
<sequence>MVPRNFLQENKWATDHLWINLAISQARSDKKKLEKLEKLPTRVFGFSNRCKFPFYNTEFGWWKPVWSSPALKLNRDTKDGEGIAAWIGSSMEDMIKFEQDLASSRMVPSVQAYLSSCL</sequence>
<dbReference type="Proteomes" id="UP000657918">
    <property type="component" value="Chromosome 16"/>
</dbReference>
<reference evidence="4 5" key="1">
    <citation type="submission" date="2020-10" db="EMBL/GenBank/DDBJ databases">
        <title>Plant Genome Project.</title>
        <authorList>
            <person name="Zhang R.-G."/>
        </authorList>
    </citation>
    <scope>NUCLEOTIDE SEQUENCE [LARGE SCALE GENOMIC DNA]</scope>
    <source>
        <strain evidence="4">FAFU-HL-1</strain>
        <tissue evidence="4">Leaf</tissue>
    </source>
</reference>
<protein>
    <submittedName>
        <fullName evidence="4">Uncharacterized protein</fullName>
    </submittedName>
</protein>
<proteinExistence type="inferred from homology"/>
<keyword evidence="3" id="KW-0012">Acyltransferase</keyword>
<dbReference type="PANTHER" id="PTHR31623">
    <property type="entry name" value="F21J9.9"/>
    <property type="match status" value="1"/>
</dbReference>
<organism evidence="4 5">
    <name type="scientific">Salix dunnii</name>
    <dbReference type="NCBI Taxonomy" id="1413687"/>
    <lineage>
        <taxon>Eukaryota</taxon>
        <taxon>Viridiplantae</taxon>
        <taxon>Streptophyta</taxon>
        <taxon>Embryophyta</taxon>
        <taxon>Tracheophyta</taxon>
        <taxon>Spermatophyta</taxon>
        <taxon>Magnoliopsida</taxon>
        <taxon>eudicotyledons</taxon>
        <taxon>Gunneridae</taxon>
        <taxon>Pentapetalae</taxon>
        <taxon>rosids</taxon>
        <taxon>fabids</taxon>
        <taxon>Malpighiales</taxon>
        <taxon>Salicaceae</taxon>
        <taxon>Saliceae</taxon>
        <taxon>Salix</taxon>
    </lineage>
</organism>
<dbReference type="OrthoDB" id="1932220at2759"/>
<dbReference type="InterPro" id="IPR023213">
    <property type="entry name" value="CAT-like_dom_sf"/>
</dbReference>
<dbReference type="EMBL" id="JADGMS010000016">
    <property type="protein sequence ID" value="KAF9664425.1"/>
    <property type="molecule type" value="Genomic_DNA"/>
</dbReference>
<gene>
    <name evidence="4" type="ORF">SADUNF_Sadunf16G0017600</name>
</gene>
<keyword evidence="5" id="KW-1185">Reference proteome</keyword>
<evidence type="ECO:0000256" key="3">
    <source>
        <dbReference type="ARBA" id="ARBA00023315"/>
    </source>
</evidence>
<evidence type="ECO:0000313" key="4">
    <source>
        <dbReference type="EMBL" id="KAF9664425.1"/>
    </source>
</evidence>
<name>A0A835J6M5_9ROSI</name>
<dbReference type="GO" id="GO:0016746">
    <property type="term" value="F:acyltransferase activity"/>
    <property type="evidence" value="ECO:0007669"/>
    <property type="project" value="UniProtKB-KW"/>
</dbReference>
<evidence type="ECO:0000256" key="1">
    <source>
        <dbReference type="ARBA" id="ARBA00009861"/>
    </source>
</evidence>
<evidence type="ECO:0000256" key="2">
    <source>
        <dbReference type="ARBA" id="ARBA00022679"/>
    </source>
</evidence>